<protein>
    <submittedName>
        <fullName evidence="3">MerR family transcriptional regulator</fullName>
    </submittedName>
</protein>
<dbReference type="EMBL" id="CP159218">
    <property type="protein sequence ID" value="XCG64590.1"/>
    <property type="molecule type" value="Genomic_DNA"/>
</dbReference>
<dbReference type="PANTHER" id="PTHR30204">
    <property type="entry name" value="REDOX-CYCLING DRUG-SENSING TRANSCRIPTIONAL ACTIVATOR SOXR"/>
    <property type="match status" value="1"/>
</dbReference>
<dbReference type="Gene3D" id="1.10.1660.10">
    <property type="match status" value="2"/>
</dbReference>
<dbReference type="SUPFAM" id="SSF46955">
    <property type="entry name" value="Putative DNA-binding domain"/>
    <property type="match status" value="2"/>
</dbReference>
<dbReference type="PANTHER" id="PTHR30204:SF93">
    <property type="entry name" value="HTH MERR-TYPE DOMAIN-CONTAINING PROTEIN"/>
    <property type="match status" value="1"/>
</dbReference>
<keyword evidence="1" id="KW-0238">DNA-binding</keyword>
<dbReference type="InterPro" id="IPR009061">
    <property type="entry name" value="DNA-bd_dom_put_sf"/>
</dbReference>
<dbReference type="GO" id="GO:0003677">
    <property type="term" value="F:DNA binding"/>
    <property type="evidence" value="ECO:0007669"/>
    <property type="project" value="UniProtKB-KW"/>
</dbReference>
<name>A0AAU8DRG1_9ACTN</name>
<gene>
    <name evidence="3" type="ORF">ABLG96_04450</name>
</gene>
<dbReference type="SMART" id="SM00422">
    <property type="entry name" value="HTH_MERR"/>
    <property type="match status" value="1"/>
</dbReference>
<evidence type="ECO:0000256" key="1">
    <source>
        <dbReference type="ARBA" id="ARBA00023125"/>
    </source>
</evidence>
<evidence type="ECO:0000313" key="3">
    <source>
        <dbReference type="EMBL" id="XCG64590.1"/>
    </source>
</evidence>
<reference evidence="3" key="1">
    <citation type="submission" date="2024-05" db="EMBL/GenBank/DDBJ databases">
        <authorList>
            <person name="Cai S.Y."/>
            <person name="Jin L.M."/>
            <person name="Li H.R."/>
        </authorList>
    </citation>
    <scope>NUCLEOTIDE SEQUENCE</scope>
    <source>
        <strain evidence="3">A5-74</strain>
    </source>
</reference>
<dbReference type="AlphaFoldDB" id="A0AAU8DRG1"/>
<organism evidence="3">
    <name type="scientific">Nakamurella sp. A5-74</name>
    <dbReference type="NCBI Taxonomy" id="3158264"/>
    <lineage>
        <taxon>Bacteria</taxon>
        <taxon>Bacillati</taxon>
        <taxon>Actinomycetota</taxon>
        <taxon>Actinomycetes</taxon>
        <taxon>Nakamurellales</taxon>
        <taxon>Nakamurellaceae</taxon>
        <taxon>Nakamurella</taxon>
    </lineage>
</organism>
<sequence>MRNYEDRGALPAAVRTPSGYRSYTSRHAAALRAYLALIAGHGHPRALRVMVAVNSGDLPTALAAIDAGHVQLSRDRETLAVVRTAIRQLIGDGRCVDPQRPNPSTVPVTSIGALAARLRISPATLRAWEAGGILRPDRDPVSGRRLYRPTDVRDAELAHLLRRGHQPLAGIAVVIERIRGAGGTQELASTLDGWQQRLTQRGSAMLRAAEQLVHYLDGS</sequence>
<feature type="domain" description="HTH merR-type" evidence="2">
    <location>
        <begin position="110"/>
        <end position="177"/>
    </location>
</feature>
<feature type="domain" description="HTH merR-type" evidence="2">
    <location>
        <begin position="1"/>
        <end position="32"/>
    </location>
</feature>
<dbReference type="PROSITE" id="PS00552">
    <property type="entry name" value="HTH_MERR_1"/>
    <property type="match status" value="1"/>
</dbReference>
<evidence type="ECO:0000259" key="2">
    <source>
        <dbReference type="PROSITE" id="PS50937"/>
    </source>
</evidence>
<dbReference type="InterPro" id="IPR000551">
    <property type="entry name" value="MerR-type_HTH_dom"/>
</dbReference>
<accession>A0AAU8DRG1</accession>
<proteinExistence type="predicted"/>
<dbReference type="Pfam" id="PF13411">
    <property type="entry name" value="MerR_1"/>
    <property type="match status" value="1"/>
</dbReference>
<dbReference type="RefSeq" id="WP_353650203.1">
    <property type="nucleotide sequence ID" value="NZ_CP159218.1"/>
</dbReference>
<dbReference type="PROSITE" id="PS50937">
    <property type="entry name" value="HTH_MERR_2"/>
    <property type="match status" value="2"/>
</dbReference>
<dbReference type="GO" id="GO:0003700">
    <property type="term" value="F:DNA-binding transcription factor activity"/>
    <property type="evidence" value="ECO:0007669"/>
    <property type="project" value="InterPro"/>
</dbReference>
<dbReference type="InterPro" id="IPR047057">
    <property type="entry name" value="MerR_fam"/>
</dbReference>